<keyword evidence="1" id="KW-1133">Transmembrane helix</keyword>
<feature type="domain" description="DUF4340" evidence="2">
    <location>
        <begin position="77"/>
        <end position="222"/>
    </location>
</feature>
<dbReference type="EMBL" id="JAQLXW010000012">
    <property type="protein sequence ID" value="MDB8004213.1"/>
    <property type="molecule type" value="Genomic_DNA"/>
</dbReference>
<feature type="transmembrane region" description="Helical" evidence="1">
    <location>
        <begin position="7"/>
        <end position="27"/>
    </location>
</feature>
<reference evidence="3" key="1">
    <citation type="submission" date="2023-01" db="EMBL/GenBank/DDBJ databases">
        <title>Human gut microbiome strain richness.</title>
        <authorList>
            <person name="Chen-Liaw A."/>
        </authorList>
    </citation>
    <scope>NUCLEOTIDE SEQUENCE</scope>
    <source>
        <strain evidence="3">1001283st1_G1_1001283B150217_161031</strain>
    </source>
</reference>
<organism evidence="3 4">
    <name type="scientific">[Eubacterium] siraeum</name>
    <dbReference type="NCBI Taxonomy" id="39492"/>
    <lineage>
        <taxon>Bacteria</taxon>
        <taxon>Bacillati</taxon>
        <taxon>Bacillota</taxon>
        <taxon>Clostridia</taxon>
        <taxon>Eubacteriales</taxon>
        <taxon>Oscillospiraceae</taxon>
        <taxon>Oscillospiraceae incertae sedis</taxon>
    </lineage>
</organism>
<proteinExistence type="predicted"/>
<dbReference type="InterPro" id="IPR025641">
    <property type="entry name" value="DUF4340"/>
</dbReference>
<accession>A0AAW6D4R0</accession>
<evidence type="ECO:0000313" key="4">
    <source>
        <dbReference type="Proteomes" id="UP001210809"/>
    </source>
</evidence>
<keyword evidence="1" id="KW-0812">Transmembrane</keyword>
<comment type="caution">
    <text evidence="3">The sequence shown here is derived from an EMBL/GenBank/DDBJ whole genome shotgun (WGS) entry which is preliminary data.</text>
</comment>
<dbReference type="Proteomes" id="UP001210809">
    <property type="component" value="Unassembled WGS sequence"/>
</dbReference>
<sequence>MKKNTKIILGSVIGIAVLGAATLALVLTQPESDNADSGTSSSETVSVTDYTTDDISTLTISNESGEYTINRLGKEKWGIDSIPEALANSSAYSTAMSSAGGIGAKQIVEENATDLAKYGFDKPTATVKMTFKDNKAEDITCLIGIKYEGENSWYVKTDKSDTVYLVANSGVSFAMNSELSYVNKSTLTAAYDSENDKVNRVRIERKDLDKDIVLDKLPEETEKEFSSTYVAYEMSSHNNILADDELDKEVIYGLFGISASDVFAVSPTDEQKKQAGLDDPNCTVTMVSNEETVTKLTLGSAVYTVTKNDETGEEIKTITGYYGMLSGKDAIYVFSPDSLPWLTATPENMLYKLFLTPYIYYLDGVTIYDSDRKAYDFTITGDADKSSFTYEGKEVDPAKFKAFYQYLLSAYAEQIYLDDLTGDNKFIAGVTYDHREEGKENDVVEFYASESDRTCIIVVNGDVRYKVRQIYATRLLENLNALLSGGEIVSEF</sequence>
<name>A0AAW6D4R0_9FIRM</name>
<dbReference type="AlphaFoldDB" id="A0AAW6D4R0"/>
<keyword evidence="1" id="KW-0472">Membrane</keyword>
<gene>
    <name evidence="3" type="ORF">PNE09_09060</name>
</gene>
<evidence type="ECO:0000259" key="2">
    <source>
        <dbReference type="Pfam" id="PF14238"/>
    </source>
</evidence>
<protein>
    <submittedName>
        <fullName evidence="3">DUF4340 domain-containing protein</fullName>
    </submittedName>
</protein>
<evidence type="ECO:0000256" key="1">
    <source>
        <dbReference type="SAM" id="Phobius"/>
    </source>
</evidence>
<evidence type="ECO:0000313" key="3">
    <source>
        <dbReference type="EMBL" id="MDB8004213.1"/>
    </source>
</evidence>
<dbReference type="Pfam" id="PF14238">
    <property type="entry name" value="DUF4340"/>
    <property type="match status" value="1"/>
</dbReference>